<dbReference type="InterPro" id="IPR023606">
    <property type="entry name" value="CoA-Trfase_III_dom_1_sf"/>
</dbReference>
<sequence length="388" mass="40225">MSSGPLSGLSVVELAGIGPAPYAAMLLADMGADVVRVDRPDGPAPEYPPNPVLDRGRRSIALDLKAPEGVELFMRLVARADVLVESYRPGVAERLGIGPVPCLAVRPGLVYARMSGWGQTGPLADAAGHDINYISLTGALAALGRAGGPPQPPMNLVGDFGGGALFLVYGIMCALWAGGGRVVDANVHDGTTSLLAMVQGFRAAGLWSDRRGTNLIDTGCPYYDVYRCADGGYVAVGAIERRFFVNLLTGLGLADDADLVAAHRDPSRWPALRSTLTTAFAGATRDEWAERFAGRDACVTPVLELAEAATAPQAAARDLYAPVAGHNGAVQVTPTPRFTTDPGVDPTAPPLPRPAPQPGEHTAEILAELGVSEDETVDLFGAGVVASG</sequence>
<dbReference type="InterPro" id="IPR003673">
    <property type="entry name" value="CoA-Trfase_fam_III"/>
</dbReference>
<evidence type="ECO:0000313" key="3">
    <source>
        <dbReference type="Proteomes" id="UP000198362"/>
    </source>
</evidence>
<organism evidence="2 3">
    <name type="scientific">Asanoa hainanensis</name>
    <dbReference type="NCBI Taxonomy" id="560556"/>
    <lineage>
        <taxon>Bacteria</taxon>
        <taxon>Bacillati</taxon>
        <taxon>Actinomycetota</taxon>
        <taxon>Actinomycetes</taxon>
        <taxon>Micromonosporales</taxon>
        <taxon>Micromonosporaceae</taxon>
        <taxon>Asanoa</taxon>
    </lineage>
</organism>
<feature type="region of interest" description="Disordered" evidence="1">
    <location>
        <begin position="331"/>
        <end position="359"/>
    </location>
</feature>
<dbReference type="SUPFAM" id="SSF89796">
    <property type="entry name" value="CoA-transferase family III (CaiB/BaiF)"/>
    <property type="match status" value="1"/>
</dbReference>
<accession>A0A239PHB5</accession>
<dbReference type="PANTHER" id="PTHR48228:SF5">
    <property type="entry name" value="ALPHA-METHYLACYL-COA RACEMASE"/>
    <property type="match status" value="1"/>
</dbReference>
<protein>
    <submittedName>
        <fullName evidence="2">Alpha-methylacyl-CoA racemase</fullName>
    </submittedName>
</protein>
<name>A0A239PHB5_9ACTN</name>
<dbReference type="Gene3D" id="3.40.50.10540">
    <property type="entry name" value="Crotonobetainyl-coa:carnitine coa-transferase, domain 1"/>
    <property type="match status" value="1"/>
</dbReference>
<dbReference type="AlphaFoldDB" id="A0A239PHB5"/>
<dbReference type="GO" id="GO:0003824">
    <property type="term" value="F:catalytic activity"/>
    <property type="evidence" value="ECO:0007669"/>
    <property type="project" value="InterPro"/>
</dbReference>
<reference evidence="2 3" key="1">
    <citation type="submission" date="2017-06" db="EMBL/GenBank/DDBJ databases">
        <authorList>
            <person name="Kim H.J."/>
            <person name="Triplett B.A."/>
        </authorList>
    </citation>
    <scope>NUCLEOTIDE SEQUENCE [LARGE SCALE GENOMIC DNA]</scope>
    <source>
        <strain evidence="2 3">CGMCC 4.5593</strain>
    </source>
</reference>
<dbReference type="Gene3D" id="3.30.1540.10">
    <property type="entry name" value="formyl-coa transferase, domain 3"/>
    <property type="match status" value="1"/>
</dbReference>
<evidence type="ECO:0000256" key="1">
    <source>
        <dbReference type="SAM" id="MobiDB-lite"/>
    </source>
</evidence>
<dbReference type="PANTHER" id="PTHR48228">
    <property type="entry name" value="SUCCINYL-COA--D-CITRAMALATE COA-TRANSFERASE"/>
    <property type="match status" value="1"/>
</dbReference>
<evidence type="ECO:0000313" key="2">
    <source>
        <dbReference type="EMBL" id="SNT65988.1"/>
    </source>
</evidence>
<feature type="compositionally biased region" description="Pro residues" evidence="1">
    <location>
        <begin position="347"/>
        <end position="357"/>
    </location>
</feature>
<dbReference type="Pfam" id="PF02515">
    <property type="entry name" value="CoA_transf_3"/>
    <property type="match status" value="1"/>
</dbReference>
<dbReference type="InterPro" id="IPR044855">
    <property type="entry name" value="CoA-Trfase_III_dom3_sf"/>
</dbReference>
<dbReference type="InterPro" id="IPR050509">
    <property type="entry name" value="CoA-transferase_III"/>
</dbReference>
<dbReference type="EMBL" id="FZPH01000030">
    <property type="protein sequence ID" value="SNT65988.1"/>
    <property type="molecule type" value="Genomic_DNA"/>
</dbReference>
<dbReference type="RefSeq" id="WP_089255648.1">
    <property type="nucleotide sequence ID" value="NZ_FZPH01000030.1"/>
</dbReference>
<keyword evidence="3" id="KW-1185">Reference proteome</keyword>
<proteinExistence type="predicted"/>
<dbReference type="Proteomes" id="UP000198362">
    <property type="component" value="Unassembled WGS sequence"/>
</dbReference>
<dbReference type="OrthoDB" id="9797653at2"/>
<gene>
    <name evidence="2" type="ORF">SAMN05421812_13028</name>
</gene>